<comment type="cofactor">
    <cofactor evidence="1">
        <name>FAD</name>
        <dbReference type="ChEBI" id="CHEBI:57692"/>
    </cofactor>
</comment>
<dbReference type="InterPro" id="IPR036250">
    <property type="entry name" value="AcylCo_DH-like_C"/>
</dbReference>
<dbReference type="InterPro" id="IPR025878">
    <property type="entry name" value="Acyl-CoA_dh-like_C_dom"/>
</dbReference>
<feature type="domain" description="Acyl-CoA oxidase/dehydrogenase middle" evidence="7">
    <location>
        <begin position="162"/>
        <end position="271"/>
    </location>
</feature>
<dbReference type="Gene3D" id="1.10.540.10">
    <property type="entry name" value="Acyl-CoA dehydrogenase/oxidase, N-terminal domain"/>
    <property type="match status" value="1"/>
</dbReference>
<feature type="domain" description="Acyl-CoA dehydrogenase/oxidase N-terminal" evidence="8">
    <location>
        <begin position="40"/>
        <end position="157"/>
    </location>
</feature>
<dbReference type="InterPro" id="IPR037069">
    <property type="entry name" value="AcylCoA_DH/ox_N_sf"/>
</dbReference>
<dbReference type="Gene3D" id="2.40.110.10">
    <property type="entry name" value="Butyryl-CoA Dehydrogenase, subunit A, domain 2"/>
    <property type="match status" value="1"/>
</dbReference>
<dbReference type="InterPro" id="IPR013786">
    <property type="entry name" value="AcylCoA_DH/ox_N"/>
</dbReference>
<dbReference type="InterPro" id="IPR006091">
    <property type="entry name" value="Acyl-CoA_Oxase/DH_mid-dom"/>
</dbReference>
<evidence type="ECO:0000259" key="7">
    <source>
        <dbReference type="Pfam" id="PF02770"/>
    </source>
</evidence>
<evidence type="ECO:0000259" key="6">
    <source>
        <dbReference type="Pfam" id="PF00441"/>
    </source>
</evidence>
<evidence type="ECO:0000256" key="2">
    <source>
        <dbReference type="ARBA" id="ARBA00009347"/>
    </source>
</evidence>
<dbReference type="PANTHER" id="PTHR42803">
    <property type="entry name" value="ACYL-COA DEHYDROGENASE"/>
    <property type="match status" value="1"/>
</dbReference>
<dbReference type="GO" id="GO:0050660">
    <property type="term" value="F:flavin adenine dinucleotide binding"/>
    <property type="evidence" value="ECO:0007669"/>
    <property type="project" value="InterPro"/>
</dbReference>
<dbReference type="InterPro" id="IPR046373">
    <property type="entry name" value="Acyl-CoA_Oxase/DH_mid-dom_sf"/>
</dbReference>
<dbReference type="Pfam" id="PF02770">
    <property type="entry name" value="Acyl-CoA_dh_M"/>
    <property type="match status" value="1"/>
</dbReference>
<evidence type="ECO:0008006" key="11">
    <source>
        <dbReference type="Google" id="ProtNLM"/>
    </source>
</evidence>
<sequence>MATYTAPLRDLRFVYEELFDAGEITALKDYQDATPDLVHAIVEEGAKLCQNELFPLNRSGDEEGCHFDNGNVRTPEGFRSAYAAYLEGGWGGLSCAPEFGGQGMPHSVNIALEEMLCSANLSFSTYPGLTRGVYRALRAFGNEAIKQLYLPRLVSGKWSGTMCLTESHCGTDLGLLRTRAEPTKEDTYHITGTKIFITAGEHDLTENIVHLVLARLPDSPAGIKGISLFLVPKFVPDEQDEPGDRNSVTCTSIEHKMGIKASATCVMNFEEATGWLVGQPHRGMQAMFTMMNDARLGVGMQGLGIAEIAYQAAGAYAKERLQGRSITGTKQPDKPADPLIVHPDIRRILLTMRSFTEGARALTCWLARNLDFRDKAETNEGRQAADDFVQLMTPIVKAFLTDYGFEVTNMGLQIHGGHGYIRETGVEQYVRDARITQIYEGANGIQALDLVGRKLPAHTGRYLRSFFHPVQSWIEEQSVNTELQPFVLPVAKAFGRLQLATGHIAQAGLGNPDEGGAAASEYLRLFGLVALGYLWARMAQISIEKQGGDDNAFYAAKIITARFFMERVLPQTGALFAAIMSGSNTMMEFPDDTF</sequence>
<protein>
    <recommendedName>
        <fullName evidence="11">Acyl-CoA dehydrogenase</fullName>
    </recommendedName>
</protein>
<evidence type="ECO:0000256" key="5">
    <source>
        <dbReference type="ARBA" id="ARBA00023002"/>
    </source>
</evidence>
<evidence type="ECO:0000256" key="4">
    <source>
        <dbReference type="ARBA" id="ARBA00022827"/>
    </source>
</evidence>
<dbReference type="Gene3D" id="1.20.140.10">
    <property type="entry name" value="Butyryl-CoA Dehydrogenase, subunit A, domain 3"/>
    <property type="match status" value="1"/>
</dbReference>
<keyword evidence="5" id="KW-0560">Oxidoreductase</keyword>
<feature type="domain" description="Acetyl-CoA dehydrogenase-like C-terminal" evidence="9">
    <location>
        <begin position="466"/>
        <end position="590"/>
    </location>
</feature>
<organism evidence="10">
    <name type="scientific">marine metagenome</name>
    <dbReference type="NCBI Taxonomy" id="408172"/>
    <lineage>
        <taxon>unclassified sequences</taxon>
        <taxon>metagenomes</taxon>
        <taxon>ecological metagenomes</taxon>
    </lineage>
</organism>
<dbReference type="FunFam" id="2.40.110.10:FF:000031">
    <property type="entry name" value="Acyl-CoA dehydrogenase, putative"/>
    <property type="match status" value="1"/>
</dbReference>
<dbReference type="AlphaFoldDB" id="A0A381TF30"/>
<evidence type="ECO:0000259" key="9">
    <source>
        <dbReference type="Pfam" id="PF12806"/>
    </source>
</evidence>
<reference evidence="10" key="1">
    <citation type="submission" date="2018-05" db="EMBL/GenBank/DDBJ databases">
        <authorList>
            <person name="Lanie J.A."/>
            <person name="Ng W.-L."/>
            <person name="Kazmierczak K.M."/>
            <person name="Andrzejewski T.M."/>
            <person name="Davidsen T.M."/>
            <person name="Wayne K.J."/>
            <person name="Tettelin H."/>
            <person name="Glass J.I."/>
            <person name="Rusch D."/>
            <person name="Podicherti R."/>
            <person name="Tsui H.-C.T."/>
            <person name="Winkler M.E."/>
        </authorList>
    </citation>
    <scope>NUCLEOTIDE SEQUENCE</scope>
</reference>
<name>A0A381TF30_9ZZZZ</name>
<dbReference type="SUPFAM" id="SSF56645">
    <property type="entry name" value="Acyl-CoA dehydrogenase NM domain-like"/>
    <property type="match status" value="1"/>
</dbReference>
<gene>
    <name evidence="10" type="ORF">METZ01_LOCUS67203</name>
</gene>
<dbReference type="Pfam" id="PF12806">
    <property type="entry name" value="Acyl-CoA_dh_C"/>
    <property type="match status" value="1"/>
</dbReference>
<dbReference type="PANTHER" id="PTHR42803:SF1">
    <property type="entry name" value="BROAD-SPECIFICITY LINEAR ACYL-COA DEHYDROGENASE FADE5"/>
    <property type="match status" value="1"/>
</dbReference>
<dbReference type="Pfam" id="PF00441">
    <property type="entry name" value="Acyl-CoA_dh_1"/>
    <property type="match status" value="1"/>
</dbReference>
<keyword evidence="3" id="KW-0285">Flavoprotein</keyword>
<dbReference type="SUPFAM" id="SSF47203">
    <property type="entry name" value="Acyl-CoA dehydrogenase C-terminal domain-like"/>
    <property type="match status" value="1"/>
</dbReference>
<keyword evidence="4" id="KW-0274">FAD</keyword>
<feature type="domain" description="Acyl-CoA dehydrogenase/oxidase C-terminal" evidence="6">
    <location>
        <begin position="282"/>
        <end position="450"/>
    </location>
</feature>
<dbReference type="InterPro" id="IPR052166">
    <property type="entry name" value="Diverse_Acyl-CoA_DH"/>
</dbReference>
<dbReference type="GO" id="GO:0016627">
    <property type="term" value="F:oxidoreductase activity, acting on the CH-CH group of donors"/>
    <property type="evidence" value="ECO:0007669"/>
    <property type="project" value="InterPro"/>
</dbReference>
<evidence type="ECO:0000313" key="10">
    <source>
        <dbReference type="EMBL" id="SVA14349.1"/>
    </source>
</evidence>
<accession>A0A381TF30</accession>
<comment type="similarity">
    <text evidence="2">Belongs to the acyl-CoA dehydrogenase family.</text>
</comment>
<dbReference type="InterPro" id="IPR009100">
    <property type="entry name" value="AcylCoA_DH/oxidase_NM_dom_sf"/>
</dbReference>
<evidence type="ECO:0000256" key="3">
    <source>
        <dbReference type="ARBA" id="ARBA00022630"/>
    </source>
</evidence>
<dbReference type="Pfam" id="PF02771">
    <property type="entry name" value="Acyl-CoA_dh_N"/>
    <property type="match status" value="1"/>
</dbReference>
<proteinExistence type="inferred from homology"/>
<evidence type="ECO:0000259" key="8">
    <source>
        <dbReference type="Pfam" id="PF02771"/>
    </source>
</evidence>
<dbReference type="EMBL" id="UINC01004440">
    <property type="protein sequence ID" value="SVA14349.1"/>
    <property type="molecule type" value="Genomic_DNA"/>
</dbReference>
<evidence type="ECO:0000256" key="1">
    <source>
        <dbReference type="ARBA" id="ARBA00001974"/>
    </source>
</evidence>
<dbReference type="InterPro" id="IPR009075">
    <property type="entry name" value="AcylCo_DH/oxidase_C"/>
</dbReference>